<organism evidence="1">
    <name type="scientific">Spodoptera frugiperda</name>
    <name type="common">Fall armyworm</name>
    <dbReference type="NCBI Taxonomy" id="7108"/>
    <lineage>
        <taxon>Eukaryota</taxon>
        <taxon>Metazoa</taxon>
        <taxon>Ecdysozoa</taxon>
        <taxon>Arthropoda</taxon>
        <taxon>Hexapoda</taxon>
        <taxon>Insecta</taxon>
        <taxon>Pterygota</taxon>
        <taxon>Neoptera</taxon>
        <taxon>Endopterygota</taxon>
        <taxon>Lepidoptera</taxon>
        <taxon>Glossata</taxon>
        <taxon>Ditrysia</taxon>
        <taxon>Noctuoidea</taxon>
        <taxon>Noctuidae</taxon>
        <taxon>Amphipyrinae</taxon>
        <taxon>Spodoptera</taxon>
    </lineage>
</organism>
<dbReference type="AlphaFoldDB" id="A0A2H1WGQ7"/>
<protein>
    <submittedName>
        <fullName evidence="1">SFRICE_037020</fullName>
    </submittedName>
</protein>
<name>A0A2H1WGQ7_SPOFR</name>
<reference evidence="1" key="1">
    <citation type="submission" date="2016-07" db="EMBL/GenBank/DDBJ databases">
        <authorList>
            <person name="Bretaudeau A."/>
        </authorList>
    </citation>
    <scope>NUCLEOTIDE SEQUENCE</scope>
    <source>
        <strain evidence="1">Rice</strain>
        <tissue evidence="1">Whole body</tissue>
    </source>
</reference>
<dbReference type="EMBL" id="ODYU01008548">
    <property type="protein sequence ID" value="SOQ52248.1"/>
    <property type="molecule type" value="Genomic_DNA"/>
</dbReference>
<evidence type="ECO:0000313" key="1">
    <source>
        <dbReference type="EMBL" id="SOQ52248.1"/>
    </source>
</evidence>
<gene>
    <name evidence="1" type="ORF">SFRICE_037020</name>
</gene>
<proteinExistence type="predicted"/>
<accession>A0A2H1WGQ7</accession>
<sequence length="232" mass="26643">MYIFKDLRHIADYKLIKQVYLALCQSVLTYCITSWGGTAKFPTHQLNTACKILTVRPLFILQTILYQHSELPFDPVSQTGRRRDLVCFEPQTRHAFAHRFYVFLGPFLYNKVNKILNIYSVNYYKCSTLLSEYLVNLDYTDTEKLLEVLFLNIVFVEATAMPYRTVHILFNQRIIPHCLGLQQQGDSKLNTCAMCPAPAPQLFLKMSSSVVLADNCAPASVFLRGTRLLLNT</sequence>